<dbReference type="PANTHER" id="PTHR30426">
    <property type="entry name" value="4-HYDROXY-3-METHYLBUT-2-ENYL DIPHOSPHATE REDUCTASE"/>
    <property type="match status" value="1"/>
</dbReference>
<keyword evidence="5" id="KW-0414">Isoprene biosynthesis</keyword>
<dbReference type="GO" id="GO:0050992">
    <property type="term" value="P:dimethylallyl diphosphate biosynthetic process"/>
    <property type="evidence" value="ECO:0007669"/>
    <property type="project" value="UniProtKB-UniRule"/>
</dbReference>
<dbReference type="EC" id="1.17.7.4" evidence="5"/>
<dbReference type="UniPathway" id="UPA00056">
    <property type="reaction ID" value="UER00097"/>
</dbReference>
<feature type="binding site" evidence="5">
    <location>
        <position position="220"/>
    </location>
    <ligand>
        <name>(2E)-4-hydroxy-3-methylbut-2-enyl diphosphate</name>
        <dbReference type="ChEBI" id="CHEBI:128753"/>
    </ligand>
</feature>
<dbReference type="GO" id="GO:0046872">
    <property type="term" value="F:metal ion binding"/>
    <property type="evidence" value="ECO:0007669"/>
    <property type="project" value="UniProtKB-KW"/>
</dbReference>
<feature type="binding site" evidence="5">
    <location>
        <position position="74"/>
    </location>
    <ligand>
        <name>dimethylallyl diphosphate</name>
        <dbReference type="ChEBI" id="CHEBI:57623"/>
    </ligand>
</feature>
<keyword evidence="5 6" id="KW-0560">Oxidoreductase</keyword>
<feature type="binding site" evidence="5">
    <location>
        <position position="218"/>
    </location>
    <ligand>
        <name>(2E)-4-hydroxy-3-methylbut-2-enyl diphosphate</name>
        <dbReference type="ChEBI" id="CHEBI:128753"/>
    </ligand>
</feature>
<keyword evidence="3 5" id="KW-0408">Iron</keyword>
<feature type="binding site" evidence="5">
    <location>
        <position position="96"/>
    </location>
    <ligand>
        <name>[4Fe-4S] cluster</name>
        <dbReference type="ChEBI" id="CHEBI:49883"/>
    </ligand>
</feature>
<evidence type="ECO:0000313" key="6">
    <source>
        <dbReference type="EMBL" id="QDV42980.1"/>
    </source>
</evidence>
<feature type="binding site" evidence="5">
    <location>
        <position position="262"/>
    </location>
    <ligand>
        <name>isopentenyl diphosphate</name>
        <dbReference type="ChEBI" id="CHEBI:128769"/>
    </ligand>
</feature>
<feature type="binding site" evidence="5">
    <location>
        <position position="262"/>
    </location>
    <ligand>
        <name>(2E)-4-hydroxy-3-methylbut-2-enyl diphosphate</name>
        <dbReference type="ChEBI" id="CHEBI:128753"/>
    </ligand>
</feature>
<comment type="cofactor">
    <cofactor evidence="5">
        <name>[4Fe-4S] cluster</name>
        <dbReference type="ChEBI" id="CHEBI:49883"/>
    </cofactor>
    <text evidence="5">Binds 1 [4Fe-4S] cluster per subunit.</text>
</comment>
<feature type="binding site" evidence="5">
    <location>
        <position position="74"/>
    </location>
    <ligand>
        <name>isopentenyl diphosphate</name>
        <dbReference type="ChEBI" id="CHEBI:128769"/>
    </ligand>
</feature>
<reference evidence="6 7" key="1">
    <citation type="submission" date="2019-03" db="EMBL/GenBank/DDBJ databases">
        <title>Deep-cultivation of Planctomycetes and their phenomic and genomic characterization uncovers novel biology.</title>
        <authorList>
            <person name="Wiegand S."/>
            <person name="Jogler M."/>
            <person name="Boedeker C."/>
            <person name="Pinto D."/>
            <person name="Vollmers J."/>
            <person name="Rivas-Marin E."/>
            <person name="Kohn T."/>
            <person name="Peeters S.H."/>
            <person name="Heuer A."/>
            <person name="Rast P."/>
            <person name="Oberbeckmann S."/>
            <person name="Bunk B."/>
            <person name="Jeske O."/>
            <person name="Meyerdierks A."/>
            <person name="Storesund J.E."/>
            <person name="Kallscheuer N."/>
            <person name="Luecker S."/>
            <person name="Lage O.M."/>
            <person name="Pohl T."/>
            <person name="Merkel B.J."/>
            <person name="Hornburger P."/>
            <person name="Mueller R.-W."/>
            <person name="Bruemmer F."/>
            <person name="Labrenz M."/>
            <person name="Spormann A.M."/>
            <person name="Op den Camp H."/>
            <person name="Overmann J."/>
            <person name="Amann R."/>
            <person name="Jetten M.S.M."/>
            <person name="Mascher T."/>
            <person name="Medema M.H."/>
            <person name="Devos D.P."/>
            <person name="Kaster A.-K."/>
            <person name="Ovreas L."/>
            <person name="Rohde M."/>
            <person name="Galperin M.Y."/>
            <person name="Jogler C."/>
        </authorList>
    </citation>
    <scope>NUCLEOTIDE SEQUENCE [LARGE SCALE GENOMIC DNA]</scope>
    <source>
        <strain evidence="6 7">Enr13</strain>
    </source>
</reference>
<evidence type="ECO:0000256" key="1">
    <source>
        <dbReference type="ARBA" id="ARBA00022485"/>
    </source>
</evidence>
<dbReference type="Proteomes" id="UP000319004">
    <property type="component" value="Chromosome"/>
</dbReference>
<comment type="similarity">
    <text evidence="5">Belongs to the IspH family.</text>
</comment>
<dbReference type="OrthoDB" id="9804077at2"/>
<feature type="binding site" evidence="5">
    <location>
        <position position="220"/>
    </location>
    <ligand>
        <name>dimethylallyl diphosphate</name>
        <dbReference type="ChEBI" id="CHEBI:57623"/>
    </ligand>
</feature>
<dbReference type="GO" id="GO:0016114">
    <property type="term" value="P:terpenoid biosynthetic process"/>
    <property type="evidence" value="ECO:0007669"/>
    <property type="project" value="UniProtKB-UniRule"/>
</dbReference>
<dbReference type="Gene3D" id="3.40.50.11270">
    <property type="match status" value="1"/>
</dbReference>
<feature type="binding site" evidence="5">
    <location>
        <position position="124"/>
    </location>
    <ligand>
        <name>isopentenyl diphosphate</name>
        <dbReference type="ChEBI" id="CHEBI:128769"/>
    </ligand>
</feature>
<dbReference type="EMBL" id="CP037423">
    <property type="protein sequence ID" value="QDV42980.1"/>
    <property type="molecule type" value="Genomic_DNA"/>
</dbReference>
<gene>
    <name evidence="6" type="primary">ispH_1</name>
    <name evidence="5" type="synonym">ispH</name>
    <name evidence="6" type="ORF">Enr13x_28320</name>
</gene>
<comment type="caution">
    <text evidence="5">Lacks conserved residue(s) required for the propagation of feature annotation.</text>
</comment>
<comment type="pathway">
    <text evidence="5">Isoprenoid biosynthesis; isopentenyl diphosphate biosynthesis via DXP pathway; isopentenyl diphosphate from 1-deoxy-D-xylulose 5-phosphate: step 6/6.</text>
</comment>
<feature type="binding site" evidence="5">
    <location>
        <position position="12"/>
    </location>
    <ligand>
        <name>[4Fe-4S] cluster</name>
        <dbReference type="ChEBI" id="CHEBI:49883"/>
    </ligand>
</feature>
<protein>
    <recommendedName>
        <fullName evidence="5">4-hydroxy-3-methylbut-2-enyl diphosphate reductase</fullName>
        <shortName evidence="5">HMBPP reductase</shortName>
        <ecNumber evidence="5">1.17.7.4</ecNumber>
    </recommendedName>
</protein>
<evidence type="ECO:0000313" key="7">
    <source>
        <dbReference type="Proteomes" id="UP000319004"/>
    </source>
</evidence>
<feature type="binding site" evidence="5">
    <location>
        <position position="220"/>
    </location>
    <ligand>
        <name>isopentenyl diphosphate</name>
        <dbReference type="ChEBI" id="CHEBI:128769"/>
    </ligand>
</feature>
<organism evidence="6 7">
    <name type="scientific">Stieleria neptunia</name>
    <dbReference type="NCBI Taxonomy" id="2527979"/>
    <lineage>
        <taxon>Bacteria</taxon>
        <taxon>Pseudomonadati</taxon>
        <taxon>Planctomycetota</taxon>
        <taxon>Planctomycetia</taxon>
        <taxon>Pirellulales</taxon>
        <taxon>Pirellulaceae</taxon>
        <taxon>Stieleria</taxon>
    </lineage>
</organism>
<dbReference type="CDD" id="cd13944">
    <property type="entry name" value="lytB_ispH"/>
    <property type="match status" value="1"/>
</dbReference>
<sequence>MNVIRADEMGMCFGVRDALQIAAEVDDPTRVTIHGELVHNRIVNERLADAGFRQSDERRRDCHAETPLVLITAHGVSNAERERLRSAGKQLIDTTCPLVRRVHDAACELQSEGRHVILIGKKGHVEVRGIVDDLDEYDVVAGVEDVRDFQADRLGILSQTTMPVDVVEAITREIRRQNRDADIRFVDTVCHPTKRRQTAMMDLLERVDAVVVVGGKNSNNTWRLVELCRQHDTPAFHVQSADDILPEWFRPDETVGLTAGTSTLDETIDQVHRALLRLRHCHEETGWTQ</sequence>
<dbReference type="GO" id="GO:0051539">
    <property type="term" value="F:4 iron, 4 sulfur cluster binding"/>
    <property type="evidence" value="ECO:0007669"/>
    <property type="project" value="UniProtKB-UniRule"/>
</dbReference>
<comment type="pathway">
    <text evidence="5">Isoprenoid biosynthesis; dimethylallyl diphosphate biosynthesis; dimethylallyl diphosphate from (2E)-4-hydroxy-3-methylbutenyl diphosphate: step 1/1.</text>
</comment>
<dbReference type="Pfam" id="PF02401">
    <property type="entry name" value="LYTB"/>
    <property type="match status" value="1"/>
</dbReference>
<evidence type="ECO:0000256" key="3">
    <source>
        <dbReference type="ARBA" id="ARBA00023004"/>
    </source>
</evidence>
<name>A0A518HQ62_9BACT</name>
<evidence type="ECO:0000256" key="4">
    <source>
        <dbReference type="ARBA" id="ARBA00023014"/>
    </source>
</evidence>
<feature type="binding site" evidence="5">
    <location>
        <position position="160"/>
    </location>
    <ligand>
        <name>(2E)-4-hydroxy-3-methylbut-2-enyl diphosphate</name>
        <dbReference type="ChEBI" id="CHEBI:128753"/>
    </ligand>
</feature>
<keyword evidence="2 5" id="KW-0479">Metal-binding</keyword>
<dbReference type="RefSeq" id="WP_145386761.1">
    <property type="nucleotide sequence ID" value="NZ_CP037423.1"/>
</dbReference>
<keyword evidence="4 5" id="KW-0411">Iron-sulfur</keyword>
<accession>A0A518HQ62</accession>
<dbReference type="KEGG" id="snep:Enr13x_28320"/>
<proteinExistence type="inferred from homology"/>
<dbReference type="GO" id="GO:0051745">
    <property type="term" value="F:4-hydroxy-3-methylbut-2-enyl diphosphate reductase activity"/>
    <property type="evidence" value="ECO:0007669"/>
    <property type="project" value="UniProtKB-UniRule"/>
</dbReference>
<dbReference type="InterPro" id="IPR003451">
    <property type="entry name" value="LytB/IspH"/>
</dbReference>
<feature type="binding site" evidence="5">
    <location>
        <position position="218"/>
    </location>
    <ligand>
        <name>isopentenyl diphosphate</name>
        <dbReference type="ChEBI" id="CHEBI:128769"/>
    </ligand>
</feature>
<feature type="binding site" evidence="5">
    <location>
        <position position="124"/>
    </location>
    <ligand>
        <name>(2E)-4-hydroxy-3-methylbut-2-enyl diphosphate</name>
        <dbReference type="ChEBI" id="CHEBI:128753"/>
    </ligand>
</feature>
<keyword evidence="7" id="KW-1185">Reference proteome</keyword>
<dbReference type="GO" id="GO:0019288">
    <property type="term" value="P:isopentenyl diphosphate biosynthetic process, methylerythritol 4-phosphate pathway"/>
    <property type="evidence" value="ECO:0007669"/>
    <property type="project" value="UniProtKB-UniRule"/>
</dbReference>
<dbReference type="HAMAP" id="MF_00191">
    <property type="entry name" value="IspH"/>
    <property type="match status" value="1"/>
</dbReference>
<feature type="binding site" evidence="5">
    <location>
        <position position="39"/>
    </location>
    <ligand>
        <name>dimethylallyl diphosphate</name>
        <dbReference type="ChEBI" id="CHEBI:57623"/>
    </ligand>
</feature>
<evidence type="ECO:0000256" key="2">
    <source>
        <dbReference type="ARBA" id="ARBA00022723"/>
    </source>
</evidence>
<comment type="function">
    <text evidence="5">Catalyzes the conversion of 1-hydroxy-2-methyl-2-(E)-butenyl 4-diphosphate (HMBPP) into a mixture of isopentenyl diphosphate (IPP) and dimethylallyl diphosphate (DMAPP). Acts in the terminal step of the DOXP/MEP pathway for isoprenoid precursor biosynthesis.</text>
</comment>
<dbReference type="NCBIfam" id="TIGR00216">
    <property type="entry name" value="ispH_lytB"/>
    <property type="match status" value="1"/>
</dbReference>
<feature type="binding site" evidence="5">
    <location>
        <position position="262"/>
    </location>
    <ligand>
        <name>dimethylallyl diphosphate</name>
        <dbReference type="ChEBI" id="CHEBI:57623"/>
    </ligand>
</feature>
<comment type="catalytic activity">
    <reaction evidence="5">
        <text>dimethylallyl diphosphate + 2 oxidized [2Fe-2S]-[ferredoxin] + H2O = (2E)-4-hydroxy-3-methylbut-2-enyl diphosphate + 2 reduced [2Fe-2S]-[ferredoxin] + 2 H(+)</text>
        <dbReference type="Rhea" id="RHEA:24825"/>
        <dbReference type="Rhea" id="RHEA-COMP:10000"/>
        <dbReference type="Rhea" id="RHEA-COMP:10001"/>
        <dbReference type="ChEBI" id="CHEBI:15377"/>
        <dbReference type="ChEBI" id="CHEBI:15378"/>
        <dbReference type="ChEBI" id="CHEBI:33737"/>
        <dbReference type="ChEBI" id="CHEBI:33738"/>
        <dbReference type="ChEBI" id="CHEBI:57623"/>
        <dbReference type="ChEBI" id="CHEBI:128753"/>
        <dbReference type="EC" id="1.17.7.4"/>
    </reaction>
</comment>
<feature type="active site" description="Proton donor" evidence="5">
    <location>
        <position position="126"/>
    </location>
</feature>
<feature type="binding site" evidence="5">
    <location>
        <position position="74"/>
    </location>
    <ligand>
        <name>(2E)-4-hydroxy-3-methylbut-2-enyl diphosphate</name>
        <dbReference type="ChEBI" id="CHEBI:128753"/>
    </ligand>
</feature>
<feature type="binding site" evidence="5">
    <location>
        <position position="124"/>
    </location>
    <ligand>
        <name>dimethylallyl diphosphate</name>
        <dbReference type="ChEBI" id="CHEBI:57623"/>
    </ligand>
</feature>
<dbReference type="PANTHER" id="PTHR30426:SF0">
    <property type="entry name" value="4-HYDROXY-3-METHYLBUT-2-ENYL DIPHOSPHATE REDUCTASE"/>
    <property type="match status" value="1"/>
</dbReference>
<comment type="catalytic activity">
    <reaction evidence="5">
        <text>isopentenyl diphosphate + 2 oxidized [2Fe-2S]-[ferredoxin] + H2O = (2E)-4-hydroxy-3-methylbut-2-enyl diphosphate + 2 reduced [2Fe-2S]-[ferredoxin] + 2 H(+)</text>
        <dbReference type="Rhea" id="RHEA:24488"/>
        <dbReference type="Rhea" id="RHEA-COMP:10000"/>
        <dbReference type="Rhea" id="RHEA-COMP:10001"/>
        <dbReference type="ChEBI" id="CHEBI:15377"/>
        <dbReference type="ChEBI" id="CHEBI:15378"/>
        <dbReference type="ChEBI" id="CHEBI:33737"/>
        <dbReference type="ChEBI" id="CHEBI:33738"/>
        <dbReference type="ChEBI" id="CHEBI:128753"/>
        <dbReference type="ChEBI" id="CHEBI:128769"/>
        <dbReference type="EC" id="1.17.7.4"/>
    </reaction>
</comment>
<feature type="binding site" evidence="5">
    <location>
        <position position="190"/>
    </location>
    <ligand>
        <name>[4Fe-4S] cluster</name>
        <dbReference type="ChEBI" id="CHEBI:49883"/>
    </ligand>
</feature>
<dbReference type="UniPathway" id="UPA00059">
    <property type="reaction ID" value="UER00105"/>
</dbReference>
<evidence type="ECO:0000256" key="5">
    <source>
        <dbReference type="HAMAP-Rule" id="MF_00191"/>
    </source>
</evidence>
<keyword evidence="1 5" id="KW-0004">4Fe-4S</keyword>
<dbReference type="AlphaFoldDB" id="A0A518HQ62"/>
<feature type="binding site" evidence="5">
    <location>
        <position position="39"/>
    </location>
    <ligand>
        <name>(2E)-4-hydroxy-3-methylbut-2-enyl diphosphate</name>
        <dbReference type="ChEBI" id="CHEBI:128753"/>
    </ligand>
</feature>
<feature type="binding site" evidence="5">
    <location>
        <position position="218"/>
    </location>
    <ligand>
        <name>dimethylallyl diphosphate</name>
        <dbReference type="ChEBI" id="CHEBI:57623"/>
    </ligand>
</feature>
<dbReference type="Gene3D" id="3.40.1010.20">
    <property type="entry name" value="4-hydroxy-3-methylbut-2-enyl diphosphate reductase, catalytic domain"/>
    <property type="match status" value="2"/>
</dbReference>
<feature type="binding site" evidence="5">
    <location>
        <position position="39"/>
    </location>
    <ligand>
        <name>isopentenyl diphosphate</name>
        <dbReference type="ChEBI" id="CHEBI:128769"/>
    </ligand>
</feature>